<comment type="caution">
    <text evidence="2">The sequence shown here is derived from an EMBL/GenBank/DDBJ whole genome shotgun (WGS) entry which is preliminary data.</text>
</comment>
<reference evidence="3" key="1">
    <citation type="journal article" date="2019" name="Int. J. Syst. Evol. Microbiol.">
        <title>The Global Catalogue of Microorganisms (GCM) 10K type strain sequencing project: providing services to taxonomists for standard genome sequencing and annotation.</title>
        <authorList>
            <consortium name="The Broad Institute Genomics Platform"/>
            <consortium name="The Broad Institute Genome Sequencing Center for Infectious Disease"/>
            <person name="Wu L."/>
            <person name="Ma J."/>
        </authorList>
    </citation>
    <scope>NUCLEOTIDE SEQUENCE [LARGE SCALE GENOMIC DNA]</scope>
    <source>
        <strain evidence="3">CGMCC 4.7382</strain>
    </source>
</reference>
<dbReference type="RefSeq" id="WP_379871855.1">
    <property type="nucleotide sequence ID" value="NZ_JBHTBH010000007.1"/>
</dbReference>
<keyword evidence="3" id="KW-1185">Reference proteome</keyword>
<proteinExistence type="predicted"/>
<feature type="compositionally biased region" description="Basic and acidic residues" evidence="1">
    <location>
        <begin position="287"/>
        <end position="300"/>
    </location>
</feature>
<evidence type="ECO:0000313" key="3">
    <source>
        <dbReference type="Proteomes" id="UP001596540"/>
    </source>
</evidence>
<feature type="region of interest" description="Disordered" evidence="1">
    <location>
        <begin position="267"/>
        <end position="371"/>
    </location>
</feature>
<protein>
    <submittedName>
        <fullName evidence="2">Uncharacterized protein</fullName>
    </submittedName>
</protein>
<feature type="compositionally biased region" description="Polar residues" evidence="1">
    <location>
        <begin position="268"/>
        <end position="285"/>
    </location>
</feature>
<dbReference type="Proteomes" id="UP001596540">
    <property type="component" value="Unassembled WGS sequence"/>
</dbReference>
<evidence type="ECO:0000256" key="1">
    <source>
        <dbReference type="SAM" id="MobiDB-lite"/>
    </source>
</evidence>
<name>A0ABW2KJ10_9ACTN</name>
<accession>A0ABW2KJ10</accession>
<evidence type="ECO:0000313" key="2">
    <source>
        <dbReference type="EMBL" id="MFC7329196.1"/>
    </source>
</evidence>
<dbReference type="EMBL" id="JBHTBH010000007">
    <property type="protein sequence ID" value="MFC7329196.1"/>
    <property type="molecule type" value="Genomic_DNA"/>
</dbReference>
<gene>
    <name evidence="2" type="ORF">ACFQRF_15780</name>
</gene>
<feature type="compositionally biased region" description="Polar residues" evidence="1">
    <location>
        <begin position="361"/>
        <end position="371"/>
    </location>
</feature>
<organism evidence="2 3">
    <name type="scientific">Marinactinospora rubrisoli</name>
    <dbReference type="NCBI Taxonomy" id="2715399"/>
    <lineage>
        <taxon>Bacteria</taxon>
        <taxon>Bacillati</taxon>
        <taxon>Actinomycetota</taxon>
        <taxon>Actinomycetes</taxon>
        <taxon>Streptosporangiales</taxon>
        <taxon>Nocardiopsidaceae</taxon>
        <taxon>Marinactinospora</taxon>
    </lineage>
</organism>
<sequence length="371" mass="41021">MDDPELGKKLKKAEGLENSLRQAGLRDDEIRKLRGDHDRTGDQWQRAAKALEQSFRKSIKKSLHPAATRFALHNAANPREFAYRYEYFKAVYDERVRLLKAASFPKTTLFQAAAKDILEMDVHARLEADVRVVRELRSQPSILNPWLQEGDKEQEIRNIADGIDMGHEISAAYHARKHYDELPEEEQRGDVIREYFASAERTVREGVLAKREAVEGGEKLHLARAVVDGDEKRYLRSIVLAKDDGRVIMLTYGETDNPETIAAVDQAEAQQRSLRSTARLQQSAEATDPHLADDSPRHAPETPSAPAPNPARATGADAPPKHSVPNFARTAGASPPKGVPGDKHGGPSDGGSHRGRGPTDGPSNSPGPRRP</sequence>